<dbReference type="EMBL" id="BARS01031539">
    <property type="protein sequence ID" value="GAG19302.1"/>
    <property type="molecule type" value="Genomic_DNA"/>
</dbReference>
<evidence type="ECO:0000313" key="1">
    <source>
        <dbReference type="EMBL" id="GAG19302.1"/>
    </source>
</evidence>
<comment type="caution">
    <text evidence="1">The sequence shown here is derived from an EMBL/GenBank/DDBJ whole genome shotgun (WGS) entry which is preliminary data.</text>
</comment>
<sequence>TGDVDTIANVNASSTTITMNGDYYISAHFREIPLDC</sequence>
<proteinExistence type="predicted"/>
<reference evidence="1" key="1">
    <citation type="journal article" date="2014" name="Front. Microbiol.">
        <title>High frequency of phylogenetically diverse reductive dehalogenase-homologous genes in deep subseafloor sedimentary metagenomes.</title>
        <authorList>
            <person name="Kawai M."/>
            <person name="Futagami T."/>
            <person name="Toyoda A."/>
            <person name="Takaki Y."/>
            <person name="Nishi S."/>
            <person name="Hori S."/>
            <person name="Arai W."/>
            <person name="Tsubouchi T."/>
            <person name="Morono Y."/>
            <person name="Uchiyama I."/>
            <person name="Ito T."/>
            <person name="Fujiyama A."/>
            <person name="Inagaki F."/>
            <person name="Takami H."/>
        </authorList>
    </citation>
    <scope>NUCLEOTIDE SEQUENCE</scope>
    <source>
        <strain evidence="1">Expedition CK06-06</strain>
    </source>
</reference>
<dbReference type="AlphaFoldDB" id="X0W7R1"/>
<protein>
    <submittedName>
        <fullName evidence="1">Uncharacterized protein</fullName>
    </submittedName>
</protein>
<feature type="non-terminal residue" evidence="1">
    <location>
        <position position="1"/>
    </location>
</feature>
<accession>X0W7R1</accession>
<organism evidence="1">
    <name type="scientific">marine sediment metagenome</name>
    <dbReference type="NCBI Taxonomy" id="412755"/>
    <lineage>
        <taxon>unclassified sequences</taxon>
        <taxon>metagenomes</taxon>
        <taxon>ecological metagenomes</taxon>
    </lineage>
</organism>
<gene>
    <name evidence="1" type="ORF">S01H1_49072</name>
</gene>
<name>X0W7R1_9ZZZZ</name>